<accession>A0A1R4GZP9</accession>
<organism evidence="1 2">
    <name type="scientific">Crenothrix polyspora</name>
    <dbReference type="NCBI Taxonomy" id="360316"/>
    <lineage>
        <taxon>Bacteria</taxon>
        <taxon>Pseudomonadati</taxon>
        <taxon>Pseudomonadota</taxon>
        <taxon>Gammaproteobacteria</taxon>
        <taxon>Methylococcales</taxon>
        <taxon>Crenotrichaceae</taxon>
        <taxon>Crenothrix</taxon>
    </lineage>
</organism>
<dbReference type="AlphaFoldDB" id="A0A1R4GZP9"/>
<evidence type="ECO:0008006" key="3">
    <source>
        <dbReference type="Google" id="ProtNLM"/>
    </source>
</evidence>
<evidence type="ECO:0000313" key="2">
    <source>
        <dbReference type="Proteomes" id="UP000195442"/>
    </source>
</evidence>
<name>A0A1R4GZP9_9GAMM</name>
<dbReference type="Proteomes" id="UP000195442">
    <property type="component" value="Unassembled WGS sequence"/>
</dbReference>
<gene>
    <name evidence="1" type="ORF">CRENPOLYSF2_1180017</name>
</gene>
<sequence>MYTAIKAIYENGQIIFQEQPPTTKKTNVIVMFIKDEPENVENQHKGTSPERQPGSLLRLGAAQNKTYNIPDDFNDPLDDLKEYME</sequence>
<evidence type="ECO:0000313" key="1">
    <source>
        <dbReference type="EMBL" id="SJM89488.1"/>
    </source>
</evidence>
<dbReference type="RefSeq" id="WP_087145659.1">
    <property type="nucleotide sequence ID" value="NZ_FUKJ01000022.1"/>
</dbReference>
<reference evidence="2" key="1">
    <citation type="submission" date="2017-02" db="EMBL/GenBank/DDBJ databases">
        <authorList>
            <person name="Daims H."/>
        </authorList>
    </citation>
    <scope>NUCLEOTIDE SEQUENCE [LARGE SCALE GENOMIC DNA]</scope>
</reference>
<dbReference type="EMBL" id="FUKJ01000022">
    <property type="protein sequence ID" value="SJM89488.1"/>
    <property type="molecule type" value="Genomic_DNA"/>
</dbReference>
<dbReference type="OrthoDB" id="7064984at2"/>
<proteinExistence type="predicted"/>
<keyword evidence="2" id="KW-1185">Reference proteome</keyword>
<protein>
    <recommendedName>
        <fullName evidence="3">DUF2281 domain-containing protein</fullName>
    </recommendedName>
</protein>